<protein>
    <recommendedName>
        <fullName evidence="2">Transposase IS66 C-terminal domain-containing protein</fullName>
    </recommendedName>
</protein>
<evidence type="ECO:0000313" key="3">
    <source>
        <dbReference type="EMBL" id="GHA85300.1"/>
    </source>
</evidence>
<dbReference type="RefSeq" id="WP_373299034.1">
    <property type="nucleotide sequence ID" value="NZ_BMZH01000002.1"/>
</dbReference>
<proteinExistence type="predicted"/>
<evidence type="ECO:0000313" key="4">
    <source>
        <dbReference type="Proteomes" id="UP000634004"/>
    </source>
</evidence>
<feature type="compositionally biased region" description="Polar residues" evidence="1">
    <location>
        <begin position="74"/>
        <end position="86"/>
    </location>
</feature>
<gene>
    <name evidence="3" type="ORF">GCM10009069_05540</name>
</gene>
<sequence length="93" mass="10863">MPSYAVARYWEEELSVFGALDRRQECGHLLLADQSLQTQQYQTRNIGQLVQIHPRRRLRKLNVFNPHAYLADTFNRTANGNPQSRNADLPPWN</sequence>
<reference evidence="3" key="2">
    <citation type="submission" date="2020-09" db="EMBL/GenBank/DDBJ databases">
        <authorList>
            <person name="Sun Q."/>
            <person name="Kim S."/>
        </authorList>
    </citation>
    <scope>NUCLEOTIDE SEQUENCE</scope>
    <source>
        <strain evidence="3">KCTC 32513</strain>
    </source>
</reference>
<organism evidence="3 4">
    <name type="scientific">Algimonas arctica</name>
    <dbReference type="NCBI Taxonomy" id="1479486"/>
    <lineage>
        <taxon>Bacteria</taxon>
        <taxon>Pseudomonadati</taxon>
        <taxon>Pseudomonadota</taxon>
        <taxon>Alphaproteobacteria</taxon>
        <taxon>Maricaulales</taxon>
        <taxon>Robiginitomaculaceae</taxon>
        <taxon>Algimonas</taxon>
    </lineage>
</organism>
<accession>A0A8J3G151</accession>
<evidence type="ECO:0000259" key="2">
    <source>
        <dbReference type="Pfam" id="PF13817"/>
    </source>
</evidence>
<dbReference type="Pfam" id="PF13817">
    <property type="entry name" value="DDE_Tnp_IS66_C"/>
    <property type="match status" value="1"/>
</dbReference>
<reference evidence="3" key="1">
    <citation type="journal article" date="2014" name="Int. J. Syst. Evol. Microbiol.">
        <title>Complete genome sequence of Corynebacterium casei LMG S-19264T (=DSM 44701T), isolated from a smear-ripened cheese.</title>
        <authorList>
            <consortium name="US DOE Joint Genome Institute (JGI-PGF)"/>
            <person name="Walter F."/>
            <person name="Albersmeier A."/>
            <person name="Kalinowski J."/>
            <person name="Ruckert C."/>
        </authorList>
    </citation>
    <scope>NUCLEOTIDE SEQUENCE</scope>
    <source>
        <strain evidence="3">KCTC 32513</strain>
    </source>
</reference>
<comment type="caution">
    <text evidence="3">The sequence shown here is derived from an EMBL/GenBank/DDBJ whole genome shotgun (WGS) entry which is preliminary data.</text>
</comment>
<feature type="domain" description="Transposase IS66 C-terminal" evidence="2">
    <location>
        <begin position="60"/>
        <end position="92"/>
    </location>
</feature>
<keyword evidence="4" id="KW-1185">Reference proteome</keyword>
<evidence type="ECO:0000256" key="1">
    <source>
        <dbReference type="SAM" id="MobiDB-lite"/>
    </source>
</evidence>
<name>A0A8J3G151_9PROT</name>
<dbReference type="AlphaFoldDB" id="A0A8J3G151"/>
<feature type="region of interest" description="Disordered" evidence="1">
    <location>
        <begin position="74"/>
        <end position="93"/>
    </location>
</feature>
<dbReference type="Proteomes" id="UP000634004">
    <property type="component" value="Unassembled WGS sequence"/>
</dbReference>
<dbReference type="InterPro" id="IPR039552">
    <property type="entry name" value="IS66_C"/>
</dbReference>
<dbReference type="EMBL" id="BMZH01000002">
    <property type="protein sequence ID" value="GHA85300.1"/>
    <property type="molecule type" value="Genomic_DNA"/>
</dbReference>